<name>A0A1I1EPD5_9GAMM</name>
<gene>
    <name evidence="1" type="ORF">SAMN05660443_0625</name>
</gene>
<dbReference type="STRING" id="1122252.SAMN05660443_0625"/>
<sequence length="260" mass="29438">MNELEANPYKRRVLLVLREHELEELRSSQEAKDLLAPDEISYYKYDEDQVYKNPPKNPILLDLIEKDLLRPGKILVQNPFEMDSYGFREEALPQFAVRKNYLFLELCQLLGAKKVEVSQVDIATNDSKALASVSAHAVTPKGKIGGGIKGKFTTQEKLKNLLEMGATFEGGEAQIDAARKLIYKYKLSQDENFMNLLSLRSNSNNLVRERSLKINISSESRRNIELAANIDMTSLFGAKAEASMETEGYFDVELLAHVVF</sequence>
<reference evidence="1 2" key="1">
    <citation type="submission" date="2016-10" db="EMBL/GenBank/DDBJ databases">
        <authorList>
            <person name="de Groot N.N."/>
        </authorList>
    </citation>
    <scope>NUCLEOTIDE SEQUENCE [LARGE SCALE GENOMIC DNA]</scope>
    <source>
        <strain evidence="1 2">DSM 18438</strain>
    </source>
</reference>
<evidence type="ECO:0000313" key="1">
    <source>
        <dbReference type="EMBL" id="SFB86790.1"/>
    </source>
</evidence>
<dbReference type="EMBL" id="FOLH01000001">
    <property type="protein sequence ID" value="SFB86790.1"/>
    <property type="molecule type" value="Genomic_DNA"/>
</dbReference>
<dbReference type="Proteomes" id="UP000199058">
    <property type="component" value="Unassembled WGS sequence"/>
</dbReference>
<organism evidence="1 2">
    <name type="scientific">Marinospirillum celere</name>
    <dbReference type="NCBI Taxonomy" id="1122252"/>
    <lineage>
        <taxon>Bacteria</taxon>
        <taxon>Pseudomonadati</taxon>
        <taxon>Pseudomonadota</taxon>
        <taxon>Gammaproteobacteria</taxon>
        <taxon>Oceanospirillales</taxon>
        <taxon>Oceanospirillaceae</taxon>
        <taxon>Marinospirillum</taxon>
    </lineage>
</organism>
<protein>
    <submittedName>
        <fullName evidence="1">Uncharacterized protein</fullName>
    </submittedName>
</protein>
<dbReference type="AlphaFoldDB" id="A0A1I1EPD5"/>
<dbReference type="RefSeq" id="WP_091958985.1">
    <property type="nucleotide sequence ID" value="NZ_FOLH01000001.1"/>
</dbReference>
<keyword evidence="2" id="KW-1185">Reference proteome</keyword>
<evidence type="ECO:0000313" key="2">
    <source>
        <dbReference type="Proteomes" id="UP000199058"/>
    </source>
</evidence>
<proteinExistence type="predicted"/>
<dbReference type="OrthoDB" id="7068990at2"/>
<accession>A0A1I1EPD5</accession>